<comment type="caution">
    <text evidence="2">The sequence shown here is derived from an EMBL/GenBank/DDBJ whole genome shotgun (WGS) entry which is preliminary data.</text>
</comment>
<dbReference type="InterPro" id="IPR004914">
    <property type="entry name" value="Antirestrict"/>
</dbReference>
<proteinExistence type="inferred from homology"/>
<evidence type="ECO:0008006" key="4">
    <source>
        <dbReference type="Google" id="ProtNLM"/>
    </source>
</evidence>
<evidence type="ECO:0000313" key="2">
    <source>
        <dbReference type="EMBL" id="PXF32657.1"/>
    </source>
</evidence>
<gene>
    <name evidence="2" type="ORF">WH50_03370</name>
</gene>
<dbReference type="EMBL" id="LAPT01000012">
    <property type="protein sequence ID" value="PXF32657.1"/>
    <property type="molecule type" value="Genomic_DNA"/>
</dbReference>
<accession>A0ABX5M2B9</accession>
<protein>
    <recommendedName>
        <fullName evidence="4">Antirestriction protein</fullName>
    </recommendedName>
</protein>
<evidence type="ECO:0000313" key="3">
    <source>
        <dbReference type="Proteomes" id="UP000248090"/>
    </source>
</evidence>
<dbReference type="Gene3D" id="3.30.70.3580">
    <property type="entry name" value="Antirestriction protein"/>
    <property type="match status" value="1"/>
</dbReference>
<evidence type="ECO:0000256" key="1">
    <source>
        <dbReference type="ARBA" id="ARBA00008618"/>
    </source>
</evidence>
<keyword evidence="3" id="KW-1185">Reference proteome</keyword>
<dbReference type="InterPro" id="IPR042297">
    <property type="entry name" value="Antirestriction_sf"/>
</dbReference>
<organism evidence="2 3">
    <name type="scientific">Pokkaliibacter plantistimulans</name>
    <dbReference type="NCBI Taxonomy" id="1635171"/>
    <lineage>
        <taxon>Bacteria</taxon>
        <taxon>Pseudomonadati</taxon>
        <taxon>Pseudomonadota</taxon>
        <taxon>Gammaproteobacteria</taxon>
        <taxon>Oceanospirillales</taxon>
        <taxon>Balneatrichaceae</taxon>
        <taxon>Pokkaliibacter</taxon>
    </lineage>
</organism>
<dbReference type="Proteomes" id="UP000248090">
    <property type="component" value="Unassembled WGS sequence"/>
</dbReference>
<sequence length="144" mass="16133">MTMSTLTSDNRITRRPIPSEKAVKMLSRHLGVHPVYVVLFENHTYQMLDKYAESYNGGQWQFFTLSNGGIYMAPIGEGQLTLEVPSNGFSGSMSVDAAGIVASLFALNFLSWKTEVDAITDCYHKLHHFAGEHAEFPQIYRAID</sequence>
<reference evidence="2 3" key="1">
    <citation type="submission" date="2015-03" db="EMBL/GenBank/DDBJ databases">
        <authorList>
            <person name="Krishnan R."/>
            <person name="Midha S."/>
            <person name="Patil P.B."/>
            <person name="Rameshkumar N."/>
        </authorList>
    </citation>
    <scope>NUCLEOTIDE SEQUENCE [LARGE SCALE GENOMIC DNA]</scope>
    <source>
        <strain evidence="2 3">L1E11</strain>
    </source>
</reference>
<name>A0ABX5M2B9_9GAMM</name>
<comment type="similarity">
    <text evidence="1">Belongs to the antirestriction protein family.</text>
</comment>
<dbReference type="Pfam" id="PF03230">
    <property type="entry name" value="Antirestrict"/>
    <property type="match status" value="1"/>
</dbReference>